<proteinExistence type="predicted"/>
<accession>A0AC61DDY1</accession>
<sequence>MDEYVYIDGKPYRRGYTTGSCATAAAKAAATILLTKELISTISIDTPKGIPLTLKVEDAQLEGDRASCAIRKDGGDDKDATHGTLIYASVQMREGEAICIKGGKGVGIITKPGLGVGVGEAAINKVPREMIQREVRSVIGKRGMEVTIEVPEGESIAKKTFNPRLGIIGGISIIGTSGIVEPMSEEGWKRSLSLELEMKKAVGLKKIVLVGGNHGERFALEVLGLNPQYVVRTSNFVGYMLLEAKRLGYEKILMLGHLGKFIKVAGGIFHTHSKVADARAEILTTHLALMGAPYELFKKVYHCATTEEAIEFIKEAGYSELFYHLANRCKERCLMHLQEEEVTLEVLLFSLQGERLGVSSGFNQLMEEFK</sequence>
<protein>
    <submittedName>
        <fullName evidence="1">Cobalt-precorrin-5B (C(1))-methyltransferase</fullName>
    </submittedName>
</protein>
<keyword evidence="2" id="KW-1185">Reference proteome</keyword>
<comment type="caution">
    <text evidence="1">The sequence shown here is derived from an EMBL/GenBank/DDBJ whole genome shotgun (WGS) entry which is preliminary data.</text>
</comment>
<evidence type="ECO:0000313" key="1">
    <source>
        <dbReference type="EMBL" id="PHV71008.1"/>
    </source>
</evidence>
<organism evidence="1 2">
    <name type="scientific">Sporanaerobium hydrogeniformans</name>
    <dbReference type="NCBI Taxonomy" id="3072179"/>
    <lineage>
        <taxon>Bacteria</taxon>
        <taxon>Bacillati</taxon>
        <taxon>Bacillota</taxon>
        <taxon>Clostridia</taxon>
        <taxon>Lachnospirales</taxon>
        <taxon>Lachnospiraceae</taxon>
        <taxon>Sporanaerobium</taxon>
    </lineage>
</organism>
<dbReference type="Proteomes" id="UP000224460">
    <property type="component" value="Unassembled WGS sequence"/>
</dbReference>
<gene>
    <name evidence="1" type="ORF">CS063_08225</name>
</gene>
<name>A0AC61DDY1_9FIRM</name>
<reference evidence="1" key="1">
    <citation type="submission" date="2017-10" db="EMBL/GenBank/DDBJ databases">
        <title>Genome sequence of cellulolytic Lachnospiraceae bacterium XHS1971 isolated from hotspring sediment.</title>
        <authorList>
            <person name="Vasudevan G."/>
            <person name="Joshi A.J."/>
            <person name="Hivarkar S."/>
            <person name="Lanjekar V.B."/>
            <person name="Dhakephalkar P.K."/>
            <person name="Dagar S."/>
        </authorList>
    </citation>
    <scope>NUCLEOTIDE SEQUENCE</scope>
    <source>
        <strain evidence="1">XHS1971</strain>
    </source>
</reference>
<dbReference type="EMBL" id="PEDL01000006">
    <property type="protein sequence ID" value="PHV71008.1"/>
    <property type="molecule type" value="Genomic_DNA"/>
</dbReference>
<evidence type="ECO:0000313" key="2">
    <source>
        <dbReference type="Proteomes" id="UP000224460"/>
    </source>
</evidence>